<dbReference type="InterPro" id="IPR002893">
    <property type="entry name" value="Znf_MYND"/>
</dbReference>
<reference evidence="6 7" key="1">
    <citation type="submission" date="2014-04" db="EMBL/GenBank/DDBJ databases">
        <authorList>
            <consortium name="DOE Joint Genome Institute"/>
            <person name="Kuo A."/>
            <person name="Kohler A."/>
            <person name="Jargeat P."/>
            <person name="Nagy L.G."/>
            <person name="Floudas D."/>
            <person name="Copeland A."/>
            <person name="Barry K.W."/>
            <person name="Cichocki N."/>
            <person name="Veneault-Fourrey C."/>
            <person name="LaButti K."/>
            <person name="Lindquist E.A."/>
            <person name="Lipzen A."/>
            <person name="Lundell T."/>
            <person name="Morin E."/>
            <person name="Murat C."/>
            <person name="Sun H."/>
            <person name="Tunlid A."/>
            <person name="Henrissat B."/>
            <person name="Grigoriev I.V."/>
            <person name="Hibbett D.S."/>
            <person name="Martin F."/>
            <person name="Nordberg H.P."/>
            <person name="Cantor M.N."/>
            <person name="Hua S.X."/>
        </authorList>
    </citation>
    <scope>NUCLEOTIDE SEQUENCE [LARGE SCALE GENOMIC DNA]</scope>
    <source>
        <strain evidence="6 7">Ve08.2h10</strain>
    </source>
</reference>
<dbReference type="PROSITE" id="PS01360">
    <property type="entry name" value="ZF_MYND_1"/>
    <property type="match status" value="1"/>
</dbReference>
<evidence type="ECO:0000259" key="5">
    <source>
        <dbReference type="PROSITE" id="PS50865"/>
    </source>
</evidence>
<organism evidence="6 7">
    <name type="scientific">Paxillus rubicundulus Ve08.2h10</name>
    <dbReference type="NCBI Taxonomy" id="930991"/>
    <lineage>
        <taxon>Eukaryota</taxon>
        <taxon>Fungi</taxon>
        <taxon>Dikarya</taxon>
        <taxon>Basidiomycota</taxon>
        <taxon>Agaricomycotina</taxon>
        <taxon>Agaricomycetes</taxon>
        <taxon>Agaricomycetidae</taxon>
        <taxon>Boletales</taxon>
        <taxon>Paxilineae</taxon>
        <taxon>Paxillaceae</taxon>
        <taxon>Paxillus</taxon>
    </lineage>
</organism>
<dbReference type="EMBL" id="KN825310">
    <property type="protein sequence ID" value="KIK92134.1"/>
    <property type="molecule type" value="Genomic_DNA"/>
</dbReference>
<dbReference type="InParanoid" id="A0A0D0DZ43"/>
<sequence>METHGAKDFKGRCSYCNKNVGRDKVKTCGRCRLVRYCSKECQVASWKRTHKLRCSPSLRESLARDPEGHALNTALSKWINNWRDELHKWALWAMDLANNPEDRLATHCFVIELERRPNPPSQHLYFKMHGGGVETRESFMSHLREIDEASDETVACVNERRGTDTAQIIILCEDSIRFLWFSLRDGGASLRGGDAALSRALAENWESDLIEAINTGQPASSKVHVMKAAMRFVPEPAPDSVVTAQNIHELVPISGVTTSSSAPG</sequence>
<evidence type="ECO:0000256" key="3">
    <source>
        <dbReference type="ARBA" id="ARBA00022833"/>
    </source>
</evidence>
<dbReference type="GO" id="GO:0008270">
    <property type="term" value="F:zinc ion binding"/>
    <property type="evidence" value="ECO:0007669"/>
    <property type="project" value="UniProtKB-KW"/>
</dbReference>
<accession>A0A0D0DZ43</accession>
<name>A0A0D0DZ43_9AGAM</name>
<gene>
    <name evidence="6" type="ORF">PAXRUDRAFT_830232</name>
</gene>
<evidence type="ECO:0000313" key="6">
    <source>
        <dbReference type="EMBL" id="KIK92134.1"/>
    </source>
</evidence>
<dbReference type="PROSITE" id="PS50865">
    <property type="entry name" value="ZF_MYND_2"/>
    <property type="match status" value="1"/>
</dbReference>
<dbReference type="HOGENOM" id="CLU_092131_0_0_1"/>
<dbReference type="Proteomes" id="UP000054538">
    <property type="component" value="Unassembled WGS sequence"/>
</dbReference>
<dbReference type="SUPFAM" id="SSF144232">
    <property type="entry name" value="HIT/MYND zinc finger-like"/>
    <property type="match status" value="1"/>
</dbReference>
<keyword evidence="3" id="KW-0862">Zinc</keyword>
<protein>
    <recommendedName>
        <fullName evidence="5">MYND-type domain-containing protein</fullName>
    </recommendedName>
</protein>
<dbReference type="Pfam" id="PF01753">
    <property type="entry name" value="zf-MYND"/>
    <property type="match status" value="1"/>
</dbReference>
<keyword evidence="1" id="KW-0479">Metal-binding</keyword>
<dbReference type="AlphaFoldDB" id="A0A0D0DZ43"/>
<keyword evidence="2 4" id="KW-0863">Zinc-finger</keyword>
<evidence type="ECO:0000256" key="4">
    <source>
        <dbReference type="PROSITE-ProRule" id="PRU00134"/>
    </source>
</evidence>
<feature type="domain" description="MYND-type" evidence="5">
    <location>
        <begin position="13"/>
        <end position="54"/>
    </location>
</feature>
<reference evidence="7" key="2">
    <citation type="submission" date="2015-01" db="EMBL/GenBank/DDBJ databases">
        <title>Evolutionary Origins and Diversification of the Mycorrhizal Mutualists.</title>
        <authorList>
            <consortium name="DOE Joint Genome Institute"/>
            <consortium name="Mycorrhizal Genomics Consortium"/>
            <person name="Kohler A."/>
            <person name="Kuo A."/>
            <person name="Nagy L.G."/>
            <person name="Floudas D."/>
            <person name="Copeland A."/>
            <person name="Barry K.W."/>
            <person name="Cichocki N."/>
            <person name="Veneault-Fourrey C."/>
            <person name="LaButti K."/>
            <person name="Lindquist E.A."/>
            <person name="Lipzen A."/>
            <person name="Lundell T."/>
            <person name="Morin E."/>
            <person name="Murat C."/>
            <person name="Riley R."/>
            <person name="Ohm R."/>
            <person name="Sun H."/>
            <person name="Tunlid A."/>
            <person name="Henrissat B."/>
            <person name="Grigoriev I.V."/>
            <person name="Hibbett D.S."/>
            <person name="Martin F."/>
        </authorList>
    </citation>
    <scope>NUCLEOTIDE SEQUENCE [LARGE SCALE GENOMIC DNA]</scope>
    <source>
        <strain evidence="7">Ve08.2h10</strain>
    </source>
</reference>
<dbReference type="OrthoDB" id="9922773at2759"/>
<keyword evidence="7" id="KW-1185">Reference proteome</keyword>
<proteinExistence type="predicted"/>
<evidence type="ECO:0000256" key="1">
    <source>
        <dbReference type="ARBA" id="ARBA00022723"/>
    </source>
</evidence>
<dbReference type="STRING" id="930991.A0A0D0DZ43"/>
<evidence type="ECO:0000313" key="7">
    <source>
        <dbReference type="Proteomes" id="UP000054538"/>
    </source>
</evidence>
<dbReference type="Gene3D" id="6.10.140.2220">
    <property type="match status" value="1"/>
</dbReference>
<evidence type="ECO:0000256" key="2">
    <source>
        <dbReference type="ARBA" id="ARBA00022771"/>
    </source>
</evidence>